<gene>
    <name evidence="2" type="ORF">Aory05_001330800</name>
</gene>
<dbReference type="Proteomes" id="UP001165189">
    <property type="component" value="Unassembled WGS sequence"/>
</dbReference>
<dbReference type="EMBL" id="BSYB01000108">
    <property type="protein sequence ID" value="GMG55114.1"/>
    <property type="molecule type" value="Genomic_DNA"/>
</dbReference>
<dbReference type="Gene3D" id="3.40.50.300">
    <property type="entry name" value="P-loop containing nucleotide triphosphate hydrolases"/>
    <property type="match status" value="1"/>
</dbReference>
<accession>A0ABQ6LI29</accession>
<comment type="caution">
    <text evidence="2">The sequence shown here is derived from an EMBL/GenBank/DDBJ whole genome shotgun (WGS) entry which is preliminary data.</text>
</comment>
<keyword evidence="1" id="KW-0472">Membrane</keyword>
<protein>
    <submittedName>
        <fullName evidence="2">Unnamed protein product</fullName>
    </submittedName>
</protein>
<evidence type="ECO:0000313" key="3">
    <source>
        <dbReference type="Proteomes" id="UP001165189"/>
    </source>
</evidence>
<evidence type="ECO:0000313" key="2">
    <source>
        <dbReference type="EMBL" id="GMG55114.1"/>
    </source>
</evidence>
<dbReference type="InterPro" id="IPR040632">
    <property type="entry name" value="Sulfotransfer_4"/>
</dbReference>
<keyword evidence="1" id="KW-1133">Transmembrane helix</keyword>
<dbReference type="InterPro" id="IPR027417">
    <property type="entry name" value="P-loop_NTPase"/>
</dbReference>
<proteinExistence type="predicted"/>
<sequence length="87" mass="9863">MKGTLPKDRLLVVKLEEGLGWEQICPFLDLPIPEGKYPRGNEPDKFHRIVADYMEPRVKAAMLNLGAMVLATAGVAGYLGWRYYVRQ</sequence>
<name>A0ABQ6LI29_ASPOZ</name>
<keyword evidence="1" id="KW-0812">Transmembrane</keyword>
<reference evidence="2" key="1">
    <citation type="submission" date="2023-04" db="EMBL/GenBank/DDBJ databases">
        <title>Aspergillus oryzae var. brunneus NBRC 4377.</title>
        <authorList>
            <person name="Ichikawa N."/>
            <person name="Sato H."/>
            <person name="Tonouchi N."/>
        </authorList>
    </citation>
    <scope>NUCLEOTIDE SEQUENCE</scope>
    <source>
        <strain evidence="2">NBRC 4377</strain>
    </source>
</reference>
<keyword evidence="3" id="KW-1185">Reference proteome</keyword>
<organism evidence="2 3">
    <name type="scientific">Aspergillus oryzae var. brunneus</name>
    <dbReference type="NCBI Taxonomy" id="332754"/>
    <lineage>
        <taxon>Eukaryota</taxon>
        <taxon>Fungi</taxon>
        <taxon>Dikarya</taxon>
        <taxon>Ascomycota</taxon>
        <taxon>Pezizomycotina</taxon>
        <taxon>Eurotiomycetes</taxon>
        <taxon>Eurotiomycetidae</taxon>
        <taxon>Eurotiales</taxon>
        <taxon>Aspergillaceae</taxon>
        <taxon>Aspergillus</taxon>
        <taxon>Aspergillus subgen. Circumdati</taxon>
    </lineage>
</organism>
<evidence type="ECO:0000256" key="1">
    <source>
        <dbReference type="SAM" id="Phobius"/>
    </source>
</evidence>
<feature type="transmembrane region" description="Helical" evidence="1">
    <location>
        <begin position="61"/>
        <end position="81"/>
    </location>
</feature>
<dbReference type="Pfam" id="PF17784">
    <property type="entry name" value="Sulfotransfer_4"/>
    <property type="match status" value="1"/>
</dbReference>